<evidence type="ECO:0000313" key="3">
    <source>
        <dbReference type="Proteomes" id="UP001519460"/>
    </source>
</evidence>
<evidence type="ECO:0000256" key="1">
    <source>
        <dbReference type="SAM" id="SignalP"/>
    </source>
</evidence>
<name>A0ABD0LGM6_9CAEN</name>
<feature type="signal peptide" evidence="1">
    <location>
        <begin position="1"/>
        <end position="18"/>
    </location>
</feature>
<dbReference type="Proteomes" id="UP001519460">
    <property type="component" value="Unassembled WGS sequence"/>
</dbReference>
<keyword evidence="1" id="KW-0732">Signal</keyword>
<sequence length="68" mass="6974">MNAALILVVLAMVAHSSAFPCTEGEDACANQPETAFDGHTHYCCPANHAIQMSSGTGGTTCTCTSLGR</sequence>
<comment type="caution">
    <text evidence="2">The sequence shown here is derived from an EMBL/GenBank/DDBJ whole genome shotgun (WGS) entry which is preliminary data.</text>
</comment>
<reference evidence="2 3" key="1">
    <citation type="journal article" date="2023" name="Sci. Data">
        <title>Genome assembly of the Korean intertidal mud-creeper Batillaria attramentaria.</title>
        <authorList>
            <person name="Patra A.K."/>
            <person name="Ho P.T."/>
            <person name="Jun S."/>
            <person name="Lee S.J."/>
            <person name="Kim Y."/>
            <person name="Won Y.J."/>
        </authorList>
    </citation>
    <scope>NUCLEOTIDE SEQUENCE [LARGE SCALE GENOMIC DNA]</scope>
    <source>
        <strain evidence="2">Wonlab-2016</strain>
    </source>
</reference>
<dbReference type="AlphaFoldDB" id="A0ABD0LGM6"/>
<proteinExistence type="predicted"/>
<dbReference type="EMBL" id="JACVVK020000050">
    <property type="protein sequence ID" value="KAK7498502.1"/>
    <property type="molecule type" value="Genomic_DNA"/>
</dbReference>
<organism evidence="2 3">
    <name type="scientific">Batillaria attramentaria</name>
    <dbReference type="NCBI Taxonomy" id="370345"/>
    <lineage>
        <taxon>Eukaryota</taxon>
        <taxon>Metazoa</taxon>
        <taxon>Spiralia</taxon>
        <taxon>Lophotrochozoa</taxon>
        <taxon>Mollusca</taxon>
        <taxon>Gastropoda</taxon>
        <taxon>Caenogastropoda</taxon>
        <taxon>Sorbeoconcha</taxon>
        <taxon>Cerithioidea</taxon>
        <taxon>Batillariidae</taxon>
        <taxon>Batillaria</taxon>
    </lineage>
</organism>
<gene>
    <name evidence="2" type="ORF">BaRGS_00010162</name>
</gene>
<keyword evidence="3" id="KW-1185">Reference proteome</keyword>
<evidence type="ECO:0008006" key="4">
    <source>
        <dbReference type="Google" id="ProtNLM"/>
    </source>
</evidence>
<protein>
    <recommendedName>
        <fullName evidence="4">Plethodontid modulating factor</fullName>
    </recommendedName>
</protein>
<accession>A0ABD0LGM6</accession>
<feature type="chain" id="PRO_5044860097" description="Plethodontid modulating factor" evidence="1">
    <location>
        <begin position="19"/>
        <end position="68"/>
    </location>
</feature>
<evidence type="ECO:0000313" key="2">
    <source>
        <dbReference type="EMBL" id="KAK7498502.1"/>
    </source>
</evidence>